<dbReference type="PANTHER" id="PTHR46322:SF1">
    <property type="entry name" value="PUROMYCIN-SENSITIVE AMINOPEPTIDASE"/>
    <property type="match status" value="1"/>
</dbReference>
<dbReference type="RefSeq" id="WP_108603801.1">
    <property type="nucleotide sequence ID" value="NZ_CP026604.1"/>
</dbReference>
<dbReference type="SUPFAM" id="SSF55486">
    <property type="entry name" value="Metalloproteases ('zincins'), catalytic domain"/>
    <property type="match status" value="1"/>
</dbReference>
<evidence type="ECO:0000256" key="12">
    <source>
        <dbReference type="NCBIfam" id="TIGR02414"/>
    </source>
</evidence>
<dbReference type="CDD" id="cd09600">
    <property type="entry name" value="M1_APN"/>
    <property type="match status" value="1"/>
</dbReference>
<dbReference type="KEGG" id="cate:C2869_15360"/>
<evidence type="ECO:0000259" key="16">
    <source>
        <dbReference type="Pfam" id="PF17900"/>
    </source>
</evidence>
<proteinExistence type="inferred from homology"/>
<evidence type="ECO:0000256" key="10">
    <source>
        <dbReference type="ARBA" id="ARBA00022833"/>
    </source>
</evidence>
<dbReference type="GO" id="GO:0016285">
    <property type="term" value="F:alanyl aminopeptidase activity"/>
    <property type="evidence" value="ECO:0007669"/>
    <property type="project" value="UniProtKB-EC"/>
</dbReference>
<sequence length="876" mass="98778">MKTENANPQAKYLKDYRSPAFLVKSVELTIELDDHKTKVISVVDYVKNEATTSLEPNVLVLDGEQQNLLQVSLNGQVLTPEQYQLSDTNLCLEPGLASFQLIIESEIDPANNTSLEGLYKSGGVFCTQCEAEGFRKITYYQDRPDVLATFTTHIIGDPKQYPFMLSNGNKVNEQSWDNETLKVTWQDPHPKPAYLFALVAGDLDVLRDNYTTKSGREVKLELFVDKGNLHRAPFAMQSLQRSMLWDEERFGLEYDLDIYMIVAVDFFNMGAMENKGLNVFNSKCVLADPNSATDNDYLMIESIVGHEYFHNWTGNRVTCRDWFQLSLKEGLTVFRDQEFSMDLGSRAVNRIQQVKVMRSHQFAEDAGPMSHPIRPESVIEQNNFYTVTVYDKGAEVIRMMHSILGEQGFQNGMRLYFERHDGQAVTCDDFVAAMQDANKEAVDLSLFKRWYSQSGTPSISVVEKYDAQQKRFSITLSQLTKPTADQPNKLPLHIPVNIALFSQQGQVVSHAEQHVLNLTQDSQTFEFENIDEQPYVSYLRDFSAPVQLNYQYSDQALATLLAAESSGFAKWELAQTWFIQQIKAKITDKEFAFSSLLVSSLAKVITDQEADLLLVAEILKLPSVATILADFEQIDIDEIISARDAFTQFLAAQLKSELRGIIERTAPKAYEFSAEQIASRAIRNAALMLLAYNTDCEVAQIEAQFANADNMTDVLGALGAASIAQSTIADNTVFNRLMKEFETKWTGDSLVMDKWLSLNATHESDCTLAHLAQLEKHQDFTMQNPNRVRALIGAFAMNNPKAFHSKDGAGYQYLANKLIELNAINPQVAARLITPLIQFKNLDDSRQVLIKGELERIAQTPDLSKDLYEKITKALA</sequence>
<dbReference type="InterPro" id="IPR045357">
    <property type="entry name" value="Aminopeptidase_N-like_N"/>
</dbReference>
<feature type="domain" description="Aminopeptidase N-like N-terminal" evidence="16">
    <location>
        <begin position="96"/>
        <end position="195"/>
    </location>
</feature>
<evidence type="ECO:0000256" key="2">
    <source>
        <dbReference type="ARBA" id="ARBA00001947"/>
    </source>
</evidence>
<dbReference type="PRINTS" id="PR00756">
    <property type="entry name" value="ALADIPTASE"/>
</dbReference>
<dbReference type="Pfam" id="PF17432">
    <property type="entry name" value="DUF3458_C"/>
    <property type="match status" value="1"/>
</dbReference>
<feature type="domain" description="Peptidase M1 membrane alanine aminopeptidase" evidence="13">
    <location>
        <begin position="234"/>
        <end position="450"/>
    </location>
</feature>
<dbReference type="InterPro" id="IPR038438">
    <property type="entry name" value="PepN_Ig-like_sf"/>
</dbReference>
<dbReference type="FunFam" id="3.30.2010.30:FF:000002">
    <property type="entry name" value="Putative aminopeptidase N"/>
    <property type="match status" value="1"/>
</dbReference>
<dbReference type="Proteomes" id="UP000244441">
    <property type="component" value="Chromosome"/>
</dbReference>
<evidence type="ECO:0000259" key="15">
    <source>
        <dbReference type="Pfam" id="PF17432"/>
    </source>
</evidence>
<evidence type="ECO:0000256" key="8">
    <source>
        <dbReference type="ARBA" id="ARBA00022723"/>
    </source>
</evidence>
<dbReference type="NCBIfam" id="TIGR02414">
    <property type="entry name" value="pepN_proteo"/>
    <property type="match status" value="1"/>
</dbReference>
<name>A0A2S0VU38_9ALTE</name>
<feature type="domain" description="Peptidase M1 alanyl aminopeptidase C-terminal" evidence="15">
    <location>
        <begin position="554"/>
        <end position="876"/>
    </location>
</feature>
<evidence type="ECO:0000313" key="17">
    <source>
        <dbReference type="EMBL" id="AWB67731.1"/>
    </source>
</evidence>
<dbReference type="GO" id="GO:0008237">
    <property type="term" value="F:metallopeptidase activity"/>
    <property type="evidence" value="ECO:0007669"/>
    <property type="project" value="UniProtKB-UniRule"/>
</dbReference>
<evidence type="ECO:0000256" key="3">
    <source>
        <dbReference type="ARBA" id="ARBA00010136"/>
    </source>
</evidence>
<keyword evidence="11" id="KW-0482">Metalloprotease</keyword>
<keyword evidence="6 17" id="KW-0031">Aminopeptidase</keyword>
<evidence type="ECO:0000256" key="9">
    <source>
        <dbReference type="ARBA" id="ARBA00022801"/>
    </source>
</evidence>
<evidence type="ECO:0000256" key="1">
    <source>
        <dbReference type="ARBA" id="ARBA00000098"/>
    </source>
</evidence>
<organism evidence="17 18">
    <name type="scientific">Saccharobesus litoralis</name>
    <dbReference type="NCBI Taxonomy" id="2172099"/>
    <lineage>
        <taxon>Bacteria</taxon>
        <taxon>Pseudomonadati</taxon>
        <taxon>Pseudomonadota</taxon>
        <taxon>Gammaproteobacteria</taxon>
        <taxon>Alteromonadales</taxon>
        <taxon>Alteromonadaceae</taxon>
        <taxon>Saccharobesus</taxon>
    </lineage>
</organism>
<protein>
    <recommendedName>
        <fullName evidence="5 12">Aminopeptidase N</fullName>
        <ecNumber evidence="4 12">3.4.11.2</ecNumber>
    </recommendedName>
</protein>
<evidence type="ECO:0000259" key="14">
    <source>
        <dbReference type="Pfam" id="PF11940"/>
    </source>
</evidence>
<accession>A0A2S0VU38</accession>
<dbReference type="InterPro" id="IPR014782">
    <property type="entry name" value="Peptidase_M1_dom"/>
</dbReference>
<dbReference type="EC" id="3.4.11.2" evidence="4 12"/>
<dbReference type="InterPro" id="IPR027268">
    <property type="entry name" value="Peptidase_M4/M1_CTD_sf"/>
</dbReference>
<dbReference type="InterPro" id="IPR024601">
    <property type="entry name" value="Peptidase_M1_pepN_C"/>
</dbReference>
<dbReference type="Pfam" id="PF11940">
    <property type="entry name" value="DUF3458"/>
    <property type="match status" value="1"/>
</dbReference>
<dbReference type="OrthoDB" id="100605at2"/>
<keyword evidence="7" id="KW-0645">Protease</keyword>
<reference evidence="17 18" key="1">
    <citation type="submission" date="2018-01" db="EMBL/GenBank/DDBJ databases">
        <title>Genome sequence of a Cantenovulum-like bacteria.</title>
        <authorList>
            <person name="Tan W.R."/>
            <person name="Lau N.-S."/>
            <person name="Go F."/>
            <person name="Amirul A.-A.A."/>
        </authorList>
    </citation>
    <scope>NUCLEOTIDE SEQUENCE [LARGE SCALE GENOMIC DNA]</scope>
    <source>
        <strain evidence="17 18">CCB-QB4</strain>
    </source>
</reference>
<dbReference type="SUPFAM" id="SSF63737">
    <property type="entry name" value="Leukotriene A4 hydrolase N-terminal domain"/>
    <property type="match status" value="1"/>
</dbReference>
<dbReference type="InterPro" id="IPR042097">
    <property type="entry name" value="Aminopeptidase_N-like_N_sf"/>
</dbReference>
<dbReference type="AlphaFoldDB" id="A0A2S0VU38"/>
<comment type="catalytic activity">
    <reaction evidence="1">
        <text>Release of an N-terminal amino acid, Xaa-|-Yaa- from a peptide, amide or arylamide. Xaa is preferably Ala, but may be most amino acids including Pro (slow action). When a terminal hydrophobic residue is followed by a prolyl residue, the two may be released as an intact Xaa-Pro dipeptide.</text>
        <dbReference type="EC" id="3.4.11.2"/>
    </reaction>
</comment>
<dbReference type="Gene3D" id="2.60.40.1730">
    <property type="entry name" value="tricorn interacting facor f3 domain"/>
    <property type="match status" value="1"/>
</dbReference>
<evidence type="ECO:0000256" key="11">
    <source>
        <dbReference type="ARBA" id="ARBA00023049"/>
    </source>
</evidence>
<evidence type="ECO:0000256" key="7">
    <source>
        <dbReference type="ARBA" id="ARBA00022670"/>
    </source>
</evidence>
<dbReference type="InterPro" id="IPR037144">
    <property type="entry name" value="Peptidase_M1_pepN_C_sf"/>
</dbReference>
<keyword evidence="18" id="KW-1185">Reference proteome</keyword>
<dbReference type="Gene3D" id="2.60.40.1840">
    <property type="match status" value="1"/>
</dbReference>
<dbReference type="Gene3D" id="1.10.390.10">
    <property type="entry name" value="Neutral Protease Domain 2"/>
    <property type="match status" value="1"/>
</dbReference>
<evidence type="ECO:0000313" key="18">
    <source>
        <dbReference type="Proteomes" id="UP000244441"/>
    </source>
</evidence>
<feature type="domain" description="Peptidase M1 alanyl aminopeptidase Ig-like fold" evidence="14">
    <location>
        <begin position="455"/>
        <end position="551"/>
    </location>
</feature>
<dbReference type="FunFam" id="2.60.40.1840:FF:000001">
    <property type="entry name" value="Aminopeptidase N"/>
    <property type="match status" value="1"/>
</dbReference>
<keyword evidence="9" id="KW-0378">Hydrolase</keyword>
<dbReference type="GO" id="GO:0006508">
    <property type="term" value="P:proteolysis"/>
    <property type="evidence" value="ECO:0007669"/>
    <property type="project" value="UniProtKB-UniRule"/>
</dbReference>
<dbReference type="EMBL" id="CP026604">
    <property type="protein sequence ID" value="AWB67731.1"/>
    <property type="molecule type" value="Genomic_DNA"/>
</dbReference>
<gene>
    <name evidence="17" type="ORF">C2869_15360</name>
</gene>
<dbReference type="InterPro" id="IPR001930">
    <property type="entry name" value="Peptidase_M1"/>
</dbReference>
<dbReference type="Pfam" id="PF01433">
    <property type="entry name" value="Peptidase_M1"/>
    <property type="match status" value="1"/>
</dbReference>
<evidence type="ECO:0000256" key="6">
    <source>
        <dbReference type="ARBA" id="ARBA00022438"/>
    </source>
</evidence>
<evidence type="ECO:0000256" key="4">
    <source>
        <dbReference type="ARBA" id="ARBA00012564"/>
    </source>
</evidence>
<dbReference type="Gene3D" id="1.25.50.10">
    <property type="entry name" value="Peptidase M1, alanyl aminopeptidase, C-terminal domain"/>
    <property type="match status" value="1"/>
</dbReference>
<comment type="similarity">
    <text evidence="3">Belongs to the peptidase M1 family.</text>
</comment>
<keyword evidence="8" id="KW-0479">Metal-binding</keyword>
<dbReference type="Pfam" id="PF17900">
    <property type="entry name" value="Peptidase_M1_N"/>
    <property type="match status" value="1"/>
</dbReference>
<dbReference type="InterPro" id="IPR035414">
    <property type="entry name" value="Peptidase_M1_pepN_Ig-like"/>
</dbReference>
<keyword evidence="10" id="KW-0862">Zinc</keyword>
<dbReference type="Gene3D" id="3.30.2010.30">
    <property type="match status" value="1"/>
</dbReference>
<dbReference type="InterPro" id="IPR012779">
    <property type="entry name" value="Peptidase_M1_pepN"/>
</dbReference>
<dbReference type="GO" id="GO:0008270">
    <property type="term" value="F:zinc ion binding"/>
    <property type="evidence" value="ECO:0007669"/>
    <property type="project" value="InterPro"/>
</dbReference>
<dbReference type="PANTHER" id="PTHR46322">
    <property type="entry name" value="PUROMYCIN-SENSITIVE AMINOPEPTIDASE"/>
    <property type="match status" value="1"/>
</dbReference>
<dbReference type="FunFam" id="1.10.390.10:FF:000002">
    <property type="entry name" value="Aminopeptidase N"/>
    <property type="match status" value="1"/>
</dbReference>
<evidence type="ECO:0000259" key="13">
    <source>
        <dbReference type="Pfam" id="PF01433"/>
    </source>
</evidence>
<evidence type="ECO:0000256" key="5">
    <source>
        <dbReference type="ARBA" id="ARBA00015611"/>
    </source>
</evidence>
<comment type="cofactor">
    <cofactor evidence="2">
        <name>Zn(2+)</name>
        <dbReference type="ChEBI" id="CHEBI:29105"/>
    </cofactor>
</comment>